<organism evidence="2 3">
    <name type="scientific">Stenotrophomonas phage IME13</name>
    <dbReference type="NCBI Taxonomy" id="1211280"/>
    <lineage>
        <taxon>Viruses</taxon>
        <taxon>Duplodnaviria</taxon>
        <taxon>Heunggongvirae</taxon>
        <taxon>Uroviricota</taxon>
        <taxon>Caudoviricetes</taxon>
        <taxon>Pantevenvirales</taxon>
        <taxon>Straboviridae</taxon>
        <taxon>Tulanevirus</taxon>
        <taxon>Tulanevirus ime13</taxon>
        <taxon>Tuaanevirus ime13</taxon>
    </lineage>
</organism>
<proteinExistence type="predicted"/>
<reference evidence="2 3" key="1">
    <citation type="journal article" date="2012" name="J. Virol.">
        <title>Complete Genome Sequence of IME13, a Stenotrophomonas maltophilia Bacteriophage with Large Burst Size and Unique Plaque Polymorphism.</title>
        <authorList>
            <person name="Fan H."/>
            <person name="Huang Y."/>
            <person name="Mi Z."/>
            <person name="Yin X."/>
            <person name="Wang L."/>
            <person name="Fan H."/>
            <person name="Zhang Z."/>
            <person name="An X."/>
            <person name="Chen J."/>
            <person name="Tong Y."/>
        </authorList>
    </citation>
    <scope>NUCLEOTIDE SEQUENCE [LARGE SCALE GENOMIC DNA]</scope>
</reference>
<dbReference type="Proteomes" id="UP000005261">
    <property type="component" value="Segment"/>
</dbReference>
<accession>J7I4Z0</accession>
<name>J7I4Z0_9CAUD</name>
<dbReference type="KEGG" id="vg:26644023"/>
<evidence type="ECO:0000256" key="1">
    <source>
        <dbReference type="SAM" id="MobiDB-lite"/>
    </source>
</evidence>
<evidence type="ECO:0000313" key="3">
    <source>
        <dbReference type="Proteomes" id="UP000005261"/>
    </source>
</evidence>
<sequence>MGQNVKRPSIPVRSKTRKGMQTSPNEVYEYCESQKSNFMAEMYTWQVNTDKWKAAHALCMEKGWNF</sequence>
<protein>
    <submittedName>
        <fullName evidence="2">Head completion protein</fullName>
    </submittedName>
</protein>
<keyword evidence="3" id="KW-1185">Reference proteome</keyword>
<feature type="region of interest" description="Disordered" evidence="1">
    <location>
        <begin position="1"/>
        <end position="22"/>
    </location>
</feature>
<evidence type="ECO:0000313" key="2">
    <source>
        <dbReference type="EMBL" id="AFQ22623.1"/>
    </source>
</evidence>
<dbReference type="GeneID" id="26644023"/>
<dbReference type="RefSeq" id="YP_009217543.1">
    <property type="nucleotide sequence ID" value="NC_029000.1"/>
</dbReference>
<dbReference type="EMBL" id="JX306041">
    <property type="protein sequence ID" value="AFQ22623.1"/>
    <property type="molecule type" value="Genomic_DNA"/>
</dbReference>